<evidence type="ECO:0000256" key="8">
    <source>
        <dbReference type="ARBA" id="ARBA00022989"/>
    </source>
</evidence>
<dbReference type="PANTHER" id="PTHR46494:SF3">
    <property type="entry name" value="ZINC TRANSPORT PROTEIN ZNTB"/>
    <property type="match status" value="1"/>
</dbReference>
<keyword evidence="7" id="KW-0862">Zinc</keyword>
<dbReference type="SUPFAM" id="SSF144083">
    <property type="entry name" value="Magnesium transport protein CorA, transmembrane region"/>
    <property type="match status" value="1"/>
</dbReference>
<evidence type="ECO:0000256" key="5">
    <source>
        <dbReference type="ARBA" id="ARBA00022519"/>
    </source>
</evidence>
<dbReference type="GO" id="GO:0000287">
    <property type="term" value="F:magnesium ion binding"/>
    <property type="evidence" value="ECO:0007669"/>
    <property type="project" value="TreeGrafter"/>
</dbReference>
<keyword evidence="4" id="KW-1003">Cell membrane</keyword>
<dbReference type="GO" id="GO:0050897">
    <property type="term" value="F:cobalt ion binding"/>
    <property type="evidence" value="ECO:0007669"/>
    <property type="project" value="TreeGrafter"/>
</dbReference>
<evidence type="ECO:0000256" key="2">
    <source>
        <dbReference type="ARBA" id="ARBA00009765"/>
    </source>
</evidence>
<keyword evidence="9" id="KW-0406">Ion transport</keyword>
<gene>
    <name evidence="12" type="ORF">TS85_19430</name>
</gene>
<dbReference type="CDD" id="cd12833">
    <property type="entry name" value="ZntB-like_1"/>
    <property type="match status" value="1"/>
</dbReference>
<dbReference type="AlphaFoldDB" id="A0A7U4JB43"/>
<comment type="subcellular location">
    <subcellularLocation>
        <location evidence="1">Cell membrane</location>
        <topology evidence="1">Multi-pass membrane protein</topology>
    </subcellularLocation>
</comment>
<comment type="similarity">
    <text evidence="2">Belongs to the CorA metal ion transporter (MIT) (TC 1.A.35) family.</text>
</comment>
<dbReference type="Pfam" id="PF01544">
    <property type="entry name" value="CorA"/>
    <property type="match status" value="1"/>
</dbReference>
<dbReference type="EMBL" id="CP010836">
    <property type="protein sequence ID" value="AJP73492.1"/>
    <property type="molecule type" value="Genomic_DNA"/>
</dbReference>
<evidence type="ECO:0000256" key="11">
    <source>
        <dbReference type="SAM" id="Phobius"/>
    </source>
</evidence>
<keyword evidence="3" id="KW-0813">Transport</keyword>
<evidence type="ECO:0000256" key="10">
    <source>
        <dbReference type="ARBA" id="ARBA00023136"/>
    </source>
</evidence>
<keyword evidence="10 11" id="KW-0472">Membrane</keyword>
<evidence type="ECO:0000256" key="3">
    <source>
        <dbReference type="ARBA" id="ARBA00022448"/>
    </source>
</evidence>
<reference evidence="12 13" key="2">
    <citation type="submission" date="2015-02" db="EMBL/GenBank/DDBJ databases">
        <title>The complete genome of Sphingomonas hengshuiensis sp. WHSC-8 isolated from soil of Hengshui Lake.</title>
        <authorList>
            <person name="Wei S."/>
            <person name="Guo J."/>
            <person name="Su C."/>
            <person name="Wu R."/>
            <person name="Zhang Z."/>
            <person name="Liang K."/>
            <person name="Li H."/>
            <person name="Wang T."/>
            <person name="Liu H."/>
            <person name="Zhang C."/>
            <person name="Li Z."/>
            <person name="Wang Q."/>
            <person name="Meng J."/>
        </authorList>
    </citation>
    <scope>NUCLEOTIDE SEQUENCE [LARGE SCALE GENOMIC DNA]</scope>
    <source>
        <strain evidence="12 13">WHSC-8</strain>
    </source>
</reference>
<sequence>MSGFAYVVKDGKAEARSLKQAVHDAGDLTWVHLTTNDERAKLWLGGEAKLSAYVIEALTAVETRPRCDAVGTGAVINLRGLSSDPLEASDPLASIRIYAVGKCVFSVTRKQLTALPPVRELVEGGQILDPGDLIAAFAQEITEELDPMVATLGDTLDDCEEQIAEHKAFALRRRVNQTRSQAIGYRRFLNPQRAALEKLAALPGDWLRDDDRLHLSAAADRAARMAEELESIRERAALTHETLTDLRAEQIDQRSLMIAIVAMVFLPLTFLTGLLGMNVDGIPYAHEPWAFWGVVGVSVALSGGISAYFIRRHWFDG</sequence>
<proteinExistence type="inferred from homology"/>
<dbReference type="OrthoDB" id="9803484at2"/>
<evidence type="ECO:0000313" key="13">
    <source>
        <dbReference type="Proteomes" id="UP000032300"/>
    </source>
</evidence>
<evidence type="ECO:0000256" key="4">
    <source>
        <dbReference type="ARBA" id="ARBA00022475"/>
    </source>
</evidence>
<dbReference type="PANTHER" id="PTHR46494">
    <property type="entry name" value="CORA FAMILY METAL ION TRANSPORTER (EUROFUNG)"/>
    <property type="match status" value="1"/>
</dbReference>
<evidence type="ECO:0000256" key="9">
    <source>
        <dbReference type="ARBA" id="ARBA00023065"/>
    </source>
</evidence>
<dbReference type="GO" id="GO:0015095">
    <property type="term" value="F:magnesium ion transmembrane transporter activity"/>
    <property type="evidence" value="ECO:0007669"/>
    <property type="project" value="TreeGrafter"/>
</dbReference>
<dbReference type="InterPro" id="IPR002523">
    <property type="entry name" value="MgTranspt_CorA/ZnTranspt_ZntB"/>
</dbReference>
<keyword evidence="6 11" id="KW-0812">Transmembrane</keyword>
<dbReference type="KEGG" id="sphi:TS85_19430"/>
<evidence type="ECO:0000256" key="7">
    <source>
        <dbReference type="ARBA" id="ARBA00022833"/>
    </source>
</evidence>
<dbReference type="InterPro" id="IPR045863">
    <property type="entry name" value="CorA_TM1_TM2"/>
</dbReference>
<dbReference type="InterPro" id="IPR045861">
    <property type="entry name" value="CorA_cytoplasmic_dom"/>
</dbReference>
<dbReference type="SUPFAM" id="SSF143865">
    <property type="entry name" value="CorA soluble domain-like"/>
    <property type="match status" value="1"/>
</dbReference>
<evidence type="ECO:0000313" key="12">
    <source>
        <dbReference type="EMBL" id="AJP73492.1"/>
    </source>
</evidence>
<reference evidence="12 13" key="1">
    <citation type="journal article" date="2015" name="Int. J. Syst. Evol. Microbiol.">
        <title>Sphingomonas hengshuiensis sp. nov., isolated from lake wetland.</title>
        <authorList>
            <person name="Wei S."/>
            <person name="Wang T."/>
            <person name="Liu H."/>
            <person name="Zhang C."/>
            <person name="Guo J."/>
            <person name="Wang Q."/>
            <person name="Liang K."/>
            <person name="Zhang Z."/>
        </authorList>
    </citation>
    <scope>NUCLEOTIDE SEQUENCE [LARGE SCALE GENOMIC DNA]</scope>
    <source>
        <strain evidence="12 13">WHSC-8</strain>
    </source>
</reference>
<feature type="transmembrane region" description="Helical" evidence="11">
    <location>
        <begin position="289"/>
        <end position="310"/>
    </location>
</feature>
<dbReference type="GO" id="GO:0015087">
    <property type="term" value="F:cobalt ion transmembrane transporter activity"/>
    <property type="evidence" value="ECO:0007669"/>
    <property type="project" value="TreeGrafter"/>
</dbReference>
<keyword evidence="8 11" id="KW-1133">Transmembrane helix</keyword>
<feature type="transmembrane region" description="Helical" evidence="11">
    <location>
        <begin position="256"/>
        <end position="277"/>
    </location>
</feature>
<dbReference type="Proteomes" id="UP000032300">
    <property type="component" value="Chromosome"/>
</dbReference>
<evidence type="ECO:0000256" key="1">
    <source>
        <dbReference type="ARBA" id="ARBA00004651"/>
    </source>
</evidence>
<accession>A0A7U4JB43</accession>
<name>A0A7U4JB43_9SPHN</name>
<keyword evidence="13" id="KW-1185">Reference proteome</keyword>
<dbReference type="GO" id="GO:0005886">
    <property type="term" value="C:plasma membrane"/>
    <property type="evidence" value="ECO:0007669"/>
    <property type="project" value="UniProtKB-SubCell"/>
</dbReference>
<dbReference type="RefSeq" id="WP_044334405.1">
    <property type="nucleotide sequence ID" value="NZ_CP010836.1"/>
</dbReference>
<keyword evidence="5" id="KW-0997">Cell inner membrane</keyword>
<evidence type="ECO:0000256" key="6">
    <source>
        <dbReference type="ARBA" id="ARBA00022692"/>
    </source>
</evidence>
<organism evidence="12 13">
    <name type="scientific">Sphingomonas hengshuiensis</name>
    <dbReference type="NCBI Taxonomy" id="1609977"/>
    <lineage>
        <taxon>Bacteria</taxon>
        <taxon>Pseudomonadati</taxon>
        <taxon>Pseudomonadota</taxon>
        <taxon>Alphaproteobacteria</taxon>
        <taxon>Sphingomonadales</taxon>
        <taxon>Sphingomonadaceae</taxon>
        <taxon>Sphingomonas</taxon>
    </lineage>
</organism>
<protein>
    <submittedName>
        <fullName evidence="12">Magnesium transporter CorA</fullName>
    </submittedName>
</protein>
<dbReference type="Gene3D" id="1.20.58.340">
    <property type="entry name" value="Magnesium transport protein CorA, transmembrane region"/>
    <property type="match status" value="2"/>
</dbReference>
<dbReference type="Gene3D" id="3.30.460.20">
    <property type="entry name" value="CorA soluble domain-like"/>
    <property type="match status" value="1"/>
</dbReference>